<keyword evidence="4" id="KW-0479">Metal-binding</keyword>
<keyword evidence="3" id="KW-0539">Nucleus</keyword>
<dbReference type="Proteomes" id="UP001140217">
    <property type="component" value="Unassembled WGS sequence"/>
</dbReference>
<dbReference type="InterPro" id="IPR013083">
    <property type="entry name" value="Znf_RING/FYVE/PHD"/>
</dbReference>
<dbReference type="PROSITE" id="PS50089">
    <property type="entry name" value="ZF_RING_2"/>
    <property type="match status" value="1"/>
</dbReference>
<dbReference type="GO" id="GO:0008270">
    <property type="term" value="F:zinc ion binding"/>
    <property type="evidence" value="ECO:0007669"/>
    <property type="project" value="UniProtKB-KW"/>
</dbReference>
<dbReference type="PANTHER" id="PTHR13063">
    <property type="entry name" value="ENOS INTERACTING PROTEIN"/>
    <property type="match status" value="1"/>
</dbReference>
<name>A0A9W8HGX9_9FUNG</name>
<feature type="region of interest" description="Disordered" evidence="6">
    <location>
        <begin position="132"/>
        <end position="164"/>
    </location>
</feature>
<dbReference type="Pfam" id="PF15906">
    <property type="entry name" value="zf-NOSIP"/>
    <property type="match status" value="1"/>
</dbReference>
<evidence type="ECO:0000256" key="1">
    <source>
        <dbReference type="ARBA" id="ARBA00004123"/>
    </source>
</evidence>
<evidence type="ECO:0000256" key="2">
    <source>
        <dbReference type="ARBA" id="ARBA00008126"/>
    </source>
</evidence>
<comment type="caution">
    <text evidence="8">The sequence shown here is derived from an EMBL/GenBank/DDBJ whole genome shotgun (WGS) entry which is preliminary data.</text>
</comment>
<feature type="domain" description="RING-type" evidence="7">
    <location>
        <begin position="211"/>
        <end position="253"/>
    </location>
</feature>
<evidence type="ECO:0000256" key="6">
    <source>
        <dbReference type="SAM" id="MobiDB-lite"/>
    </source>
</evidence>
<reference evidence="8" key="1">
    <citation type="submission" date="2022-07" db="EMBL/GenBank/DDBJ databases">
        <title>Phylogenomic reconstructions and comparative analyses of Kickxellomycotina fungi.</title>
        <authorList>
            <person name="Reynolds N.K."/>
            <person name="Stajich J.E."/>
            <person name="Barry K."/>
            <person name="Grigoriev I.V."/>
            <person name="Crous P."/>
            <person name="Smith M.E."/>
        </authorList>
    </citation>
    <scope>NUCLEOTIDE SEQUENCE</scope>
    <source>
        <strain evidence="8">NBRC 105414</strain>
    </source>
</reference>
<dbReference type="Gene3D" id="3.30.40.10">
    <property type="entry name" value="Zinc/RING finger domain, C3HC4 (zinc finger)"/>
    <property type="match status" value="2"/>
</dbReference>
<evidence type="ECO:0000256" key="5">
    <source>
        <dbReference type="SAM" id="Coils"/>
    </source>
</evidence>
<dbReference type="GO" id="GO:0061630">
    <property type="term" value="F:ubiquitin protein ligase activity"/>
    <property type="evidence" value="ECO:0007669"/>
    <property type="project" value="InterPro"/>
</dbReference>
<dbReference type="SUPFAM" id="SSF57850">
    <property type="entry name" value="RING/U-box"/>
    <property type="match status" value="2"/>
</dbReference>
<protein>
    <recommendedName>
        <fullName evidence="7">RING-type domain-containing protein</fullName>
    </recommendedName>
</protein>
<dbReference type="PANTHER" id="PTHR13063:SF10">
    <property type="entry name" value="NITRIC OXIDE SYNTHASE-INTERACTING PROTEIN"/>
    <property type="match status" value="1"/>
</dbReference>
<dbReference type="OrthoDB" id="116827at2759"/>
<evidence type="ECO:0000256" key="3">
    <source>
        <dbReference type="ARBA" id="ARBA00023242"/>
    </source>
</evidence>
<accession>A0A9W8HGX9</accession>
<feature type="compositionally biased region" description="Low complexity" evidence="6">
    <location>
        <begin position="149"/>
        <end position="164"/>
    </location>
</feature>
<dbReference type="InterPro" id="IPR001841">
    <property type="entry name" value="Znf_RING"/>
</dbReference>
<comment type="subcellular location">
    <subcellularLocation>
        <location evidence="1">Nucleus</location>
    </subcellularLocation>
</comment>
<proteinExistence type="inferred from homology"/>
<evidence type="ECO:0000313" key="8">
    <source>
        <dbReference type="EMBL" id="KAJ2783757.1"/>
    </source>
</evidence>
<sequence length="289" mass="31005">MVRHSKNNTASSVFTYAERQMTGYGTQQRRLGRDAKRGFDTCYLCLSRAREPVMACPQGHVSCRECVLASILEQKQALARDAQQHEARLARDRQARESERAASDAREVGRLALHEVGLSGAGGSKRALDEAAAAAAAGGPEDGKRARARTGGSSSSRQSSFWLPSRAPAAEPALRAPGGEVQCHAAAPHRLQLKRLVQVRFRTSAAGDRLCPSCDRALLNSSTIDLLRPCGHVLCHRCTETFVLPAAACFVCQHRIRPSDVVRIASEGTGFAAAGGPMVATRYDSALQA</sequence>
<dbReference type="InterPro" id="IPR016818">
    <property type="entry name" value="NOSIP"/>
</dbReference>
<feature type="coiled-coil region" evidence="5">
    <location>
        <begin position="68"/>
        <end position="95"/>
    </location>
</feature>
<comment type="similarity">
    <text evidence="2">Belongs to the NOSIP family.</text>
</comment>
<gene>
    <name evidence="8" type="ORF">H4R18_001509</name>
</gene>
<keyword evidence="9" id="KW-1185">Reference proteome</keyword>
<dbReference type="GO" id="GO:0005634">
    <property type="term" value="C:nucleus"/>
    <property type="evidence" value="ECO:0007669"/>
    <property type="project" value="UniProtKB-SubCell"/>
</dbReference>
<dbReference type="InterPro" id="IPR031790">
    <property type="entry name" value="Znf-NOSIP"/>
</dbReference>
<dbReference type="AlphaFoldDB" id="A0A9W8HGX9"/>
<evidence type="ECO:0000259" key="7">
    <source>
        <dbReference type="PROSITE" id="PS50089"/>
    </source>
</evidence>
<evidence type="ECO:0000256" key="4">
    <source>
        <dbReference type="PROSITE-ProRule" id="PRU00175"/>
    </source>
</evidence>
<evidence type="ECO:0000313" key="9">
    <source>
        <dbReference type="Proteomes" id="UP001140217"/>
    </source>
</evidence>
<organism evidence="8 9">
    <name type="scientific">Coemansia javaensis</name>
    <dbReference type="NCBI Taxonomy" id="2761396"/>
    <lineage>
        <taxon>Eukaryota</taxon>
        <taxon>Fungi</taxon>
        <taxon>Fungi incertae sedis</taxon>
        <taxon>Zoopagomycota</taxon>
        <taxon>Kickxellomycotina</taxon>
        <taxon>Kickxellomycetes</taxon>
        <taxon>Kickxellales</taxon>
        <taxon>Kickxellaceae</taxon>
        <taxon>Coemansia</taxon>
    </lineage>
</organism>
<keyword evidence="5" id="KW-0175">Coiled coil</keyword>
<keyword evidence="4" id="KW-0862">Zinc</keyword>
<dbReference type="EMBL" id="JANBUL010000040">
    <property type="protein sequence ID" value="KAJ2783757.1"/>
    <property type="molecule type" value="Genomic_DNA"/>
</dbReference>
<keyword evidence="4" id="KW-0863">Zinc-finger</keyword>